<dbReference type="EMBL" id="QPMM01000003">
    <property type="protein sequence ID" value="RFS24067.1"/>
    <property type="molecule type" value="Genomic_DNA"/>
</dbReference>
<dbReference type="RefSeq" id="WP_116975389.1">
    <property type="nucleotide sequence ID" value="NZ_QPMM01000003.1"/>
</dbReference>
<proteinExistence type="predicted"/>
<sequence>MFPKSTAFILYCYMGMLTLTACQPSDKTLRAQINNRLSMIPGISVTVKDGNVVLQGVVKDEVAKAAAEEALTGLKGIKSYEDKITVYHPPVITPPVPVQIISSADLQIKHTLDSVFQANGYSTVDVLIENGTVTLEGIAPKKQLKKILRITHQYTSGNVINNIKPVNH</sequence>
<protein>
    <submittedName>
        <fullName evidence="2">BON domain-containing protein</fullName>
    </submittedName>
</protein>
<dbReference type="PROSITE" id="PS50914">
    <property type="entry name" value="BON"/>
    <property type="match status" value="1"/>
</dbReference>
<dbReference type="Proteomes" id="UP000260644">
    <property type="component" value="Unassembled WGS sequence"/>
</dbReference>
<organism evidence="2 3">
    <name type="scientific">Chitinophaga silvatica</name>
    <dbReference type="NCBI Taxonomy" id="2282649"/>
    <lineage>
        <taxon>Bacteria</taxon>
        <taxon>Pseudomonadati</taxon>
        <taxon>Bacteroidota</taxon>
        <taxon>Chitinophagia</taxon>
        <taxon>Chitinophagales</taxon>
        <taxon>Chitinophagaceae</taxon>
        <taxon>Chitinophaga</taxon>
    </lineage>
</organism>
<dbReference type="PROSITE" id="PS51257">
    <property type="entry name" value="PROKAR_LIPOPROTEIN"/>
    <property type="match status" value="1"/>
</dbReference>
<name>A0A3E1YCJ7_9BACT</name>
<dbReference type="OrthoDB" id="1097785at2"/>
<evidence type="ECO:0000259" key="1">
    <source>
        <dbReference type="PROSITE" id="PS50914"/>
    </source>
</evidence>
<keyword evidence="3" id="KW-1185">Reference proteome</keyword>
<accession>A0A3E1YCJ7</accession>
<dbReference type="Gene3D" id="3.30.1340.30">
    <property type="match status" value="1"/>
</dbReference>
<gene>
    <name evidence="2" type="ORF">DVR12_09290</name>
</gene>
<dbReference type="InterPro" id="IPR007055">
    <property type="entry name" value="BON_dom"/>
</dbReference>
<feature type="domain" description="BON" evidence="1">
    <location>
        <begin position="20"/>
        <end position="88"/>
    </location>
</feature>
<comment type="caution">
    <text evidence="2">The sequence shown here is derived from an EMBL/GenBank/DDBJ whole genome shotgun (WGS) entry which is preliminary data.</text>
</comment>
<dbReference type="Pfam" id="PF04972">
    <property type="entry name" value="BON"/>
    <property type="match status" value="2"/>
</dbReference>
<dbReference type="AlphaFoldDB" id="A0A3E1YCJ7"/>
<evidence type="ECO:0000313" key="3">
    <source>
        <dbReference type="Proteomes" id="UP000260644"/>
    </source>
</evidence>
<reference evidence="2 3" key="1">
    <citation type="submission" date="2018-07" db="EMBL/GenBank/DDBJ databases">
        <title>Chitinophaga K2CV101002-2 sp. nov., isolated from a monsoon evergreen broad-leaved forest soil.</title>
        <authorList>
            <person name="Lv Y."/>
        </authorList>
    </citation>
    <scope>NUCLEOTIDE SEQUENCE [LARGE SCALE GENOMIC DNA]</scope>
    <source>
        <strain evidence="2 3">GDMCC 1.1288</strain>
    </source>
</reference>
<evidence type="ECO:0000313" key="2">
    <source>
        <dbReference type="EMBL" id="RFS24067.1"/>
    </source>
</evidence>